<feature type="domain" description="Epidermal growth factor-like" evidence="4">
    <location>
        <begin position="12"/>
        <end position="36"/>
    </location>
</feature>
<sequence>MSCDFPALAPGGNDCGVHGSCNTNVSLCVCEDGWSGVGDFALDSQDCDLHLLSIRALWGICLAVHVLSLLQGLNYLHKMFFVTGTYRRNTVTFVLIMLGFSISFVILACLKLFSNEIPAIGDDVVTTIVFCIGAMLFWTGSIEFIHRLGTLYSAQAQRLGSRTNVIKLPRVVLQINIFVFSLMPCLCLFDAENCSIYARIHYVSIAPAMIGLGLYWNKRFAGQLIVDLESAHGVQVHIKGKNMDTESDPIGSLLRRMKTFYKTIRDQALQNIVLALFMAGWSFLLRKASYQLAFAWLSAAIVSLYSVRVVCNNEDQASKQSRSNNKLSKNKLSRQTSLDTETKDVSSEL</sequence>
<feature type="transmembrane region" description="Helical" evidence="3">
    <location>
        <begin position="268"/>
        <end position="284"/>
    </location>
</feature>
<feature type="transmembrane region" description="Helical" evidence="3">
    <location>
        <begin position="49"/>
        <end position="70"/>
    </location>
</feature>
<evidence type="ECO:0000256" key="2">
    <source>
        <dbReference type="SAM" id="MobiDB-lite"/>
    </source>
</evidence>
<organism evidence="5">
    <name type="scientific">Aplanochytrium stocchinoi</name>
    <dbReference type="NCBI Taxonomy" id="215587"/>
    <lineage>
        <taxon>Eukaryota</taxon>
        <taxon>Sar</taxon>
        <taxon>Stramenopiles</taxon>
        <taxon>Bigyra</taxon>
        <taxon>Labyrinthulomycetes</taxon>
        <taxon>Thraustochytrida</taxon>
        <taxon>Thraustochytriidae</taxon>
        <taxon>Aplanochytrium</taxon>
    </lineage>
</organism>
<name>A0A7S3V1V6_9STRA</name>
<keyword evidence="3" id="KW-0472">Membrane</keyword>
<feature type="compositionally biased region" description="Polar residues" evidence="2">
    <location>
        <begin position="318"/>
        <end position="327"/>
    </location>
</feature>
<feature type="region of interest" description="Disordered" evidence="2">
    <location>
        <begin position="318"/>
        <end position="349"/>
    </location>
</feature>
<evidence type="ECO:0000313" key="5">
    <source>
        <dbReference type="EMBL" id="CAE0446517.1"/>
    </source>
</evidence>
<feature type="transmembrane region" description="Helical" evidence="3">
    <location>
        <begin position="290"/>
        <end position="311"/>
    </location>
</feature>
<dbReference type="EMBL" id="HBIN01021534">
    <property type="protein sequence ID" value="CAE0446517.1"/>
    <property type="molecule type" value="Transcribed_RNA"/>
</dbReference>
<feature type="compositionally biased region" description="Basic and acidic residues" evidence="2">
    <location>
        <begin position="340"/>
        <end position="349"/>
    </location>
</feature>
<feature type="transmembrane region" description="Helical" evidence="3">
    <location>
        <begin position="171"/>
        <end position="191"/>
    </location>
</feature>
<feature type="transmembrane region" description="Helical" evidence="3">
    <location>
        <begin position="125"/>
        <end position="145"/>
    </location>
</feature>
<dbReference type="Pfam" id="PF07974">
    <property type="entry name" value="EGF_2"/>
    <property type="match status" value="1"/>
</dbReference>
<accession>A0A7S3V1V6</accession>
<proteinExistence type="predicted"/>
<keyword evidence="3" id="KW-0812">Transmembrane</keyword>
<dbReference type="InterPro" id="IPR013111">
    <property type="entry name" value="EGF_extracell"/>
</dbReference>
<dbReference type="AlphaFoldDB" id="A0A7S3V1V6"/>
<feature type="transmembrane region" description="Helical" evidence="3">
    <location>
        <begin position="91"/>
        <end position="113"/>
    </location>
</feature>
<evidence type="ECO:0000256" key="3">
    <source>
        <dbReference type="SAM" id="Phobius"/>
    </source>
</evidence>
<keyword evidence="1" id="KW-1015">Disulfide bond</keyword>
<gene>
    <name evidence="5" type="ORF">ASTO00021_LOCUS16508</name>
</gene>
<reference evidence="5" key="1">
    <citation type="submission" date="2021-01" db="EMBL/GenBank/DDBJ databases">
        <authorList>
            <person name="Corre E."/>
            <person name="Pelletier E."/>
            <person name="Niang G."/>
            <person name="Scheremetjew M."/>
            <person name="Finn R."/>
            <person name="Kale V."/>
            <person name="Holt S."/>
            <person name="Cochrane G."/>
            <person name="Meng A."/>
            <person name="Brown T."/>
            <person name="Cohen L."/>
        </authorList>
    </citation>
    <scope>NUCLEOTIDE SEQUENCE</scope>
    <source>
        <strain evidence="5">GSBS06</strain>
    </source>
</reference>
<evidence type="ECO:0000259" key="4">
    <source>
        <dbReference type="Pfam" id="PF07974"/>
    </source>
</evidence>
<feature type="transmembrane region" description="Helical" evidence="3">
    <location>
        <begin position="197"/>
        <end position="216"/>
    </location>
</feature>
<protein>
    <recommendedName>
        <fullName evidence="4">Epidermal growth factor-like domain-containing protein</fullName>
    </recommendedName>
</protein>
<keyword evidence="3" id="KW-1133">Transmembrane helix</keyword>
<evidence type="ECO:0000256" key="1">
    <source>
        <dbReference type="ARBA" id="ARBA00023157"/>
    </source>
</evidence>